<dbReference type="InterPro" id="IPR001041">
    <property type="entry name" value="2Fe-2S_ferredoxin-type"/>
</dbReference>
<dbReference type="Pfam" id="PF00111">
    <property type="entry name" value="Fer2"/>
    <property type="match status" value="1"/>
</dbReference>
<dbReference type="AlphaFoldDB" id="A0A1I0CI65"/>
<dbReference type="PROSITE" id="PS00197">
    <property type="entry name" value="2FE2S_FER_1"/>
    <property type="match status" value="1"/>
</dbReference>
<dbReference type="PROSITE" id="PS51085">
    <property type="entry name" value="2FE2S_FER_2"/>
    <property type="match status" value="1"/>
</dbReference>
<feature type="domain" description="2Fe-2S ferredoxin-type" evidence="1">
    <location>
        <begin position="19"/>
        <end position="101"/>
    </location>
</feature>
<dbReference type="NCBIfam" id="NF007985">
    <property type="entry name" value="PRK10713.1"/>
    <property type="match status" value="1"/>
</dbReference>
<gene>
    <name evidence="2" type="ORF">SAMN02583745_01616</name>
</gene>
<dbReference type="GO" id="GO:0051537">
    <property type="term" value="F:2 iron, 2 sulfur cluster binding"/>
    <property type="evidence" value="ECO:0007669"/>
    <property type="project" value="InterPro"/>
</dbReference>
<evidence type="ECO:0000259" key="1">
    <source>
        <dbReference type="PROSITE" id="PS51085"/>
    </source>
</evidence>
<accession>A0A1I0CI65</accession>
<reference evidence="3" key="1">
    <citation type="submission" date="2016-10" db="EMBL/GenBank/DDBJ databases">
        <authorList>
            <person name="Varghese N."/>
            <person name="Submissions S."/>
        </authorList>
    </citation>
    <scope>NUCLEOTIDE SEQUENCE [LARGE SCALE GENOMIC DNA]</scope>
    <source>
        <strain evidence="3">DSM 18579</strain>
    </source>
</reference>
<name>A0A1I0CI65_9GAMM</name>
<dbReference type="InterPro" id="IPR036010">
    <property type="entry name" value="2Fe-2S_ferredoxin-like_sf"/>
</dbReference>
<dbReference type="Gene3D" id="3.10.20.30">
    <property type="match status" value="1"/>
</dbReference>
<proteinExistence type="predicted"/>
<evidence type="ECO:0000313" key="3">
    <source>
        <dbReference type="Proteomes" id="UP000242642"/>
    </source>
</evidence>
<protein>
    <submittedName>
        <fullName evidence="2">Ferredoxin</fullName>
    </submittedName>
</protein>
<dbReference type="SUPFAM" id="SSF54292">
    <property type="entry name" value="2Fe-2S ferredoxin-like"/>
    <property type="match status" value="1"/>
</dbReference>
<dbReference type="CDD" id="cd00207">
    <property type="entry name" value="fer2"/>
    <property type="match status" value="1"/>
</dbReference>
<sequence length="101" mass="11540">MTSVTLNSKQHFSNVTLQCKIKLVHQNKLIYRSKGEVTLLETLKKNNVRIDFQCKEGYCGACRTKIKKGSVQYITDPLAYLEPNDILPCCCFPLTDLELEL</sequence>
<dbReference type="InterPro" id="IPR006058">
    <property type="entry name" value="2Fe2S_fd_BS"/>
</dbReference>
<dbReference type="RefSeq" id="WP_093319503.1">
    <property type="nucleotide sequence ID" value="NZ_FOHV01000011.1"/>
</dbReference>
<dbReference type="InterPro" id="IPR012675">
    <property type="entry name" value="Beta-grasp_dom_sf"/>
</dbReference>
<dbReference type="OrthoDB" id="9806195at2"/>
<dbReference type="STRING" id="1123402.SAMN02583745_01616"/>
<organism evidence="2 3">
    <name type="scientific">Thorsellia anophelis DSM 18579</name>
    <dbReference type="NCBI Taxonomy" id="1123402"/>
    <lineage>
        <taxon>Bacteria</taxon>
        <taxon>Pseudomonadati</taxon>
        <taxon>Pseudomonadota</taxon>
        <taxon>Gammaproteobacteria</taxon>
        <taxon>Enterobacterales</taxon>
        <taxon>Thorselliaceae</taxon>
        <taxon>Thorsellia</taxon>
    </lineage>
</organism>
<dbReference type="Proteomes" id="UP000242642">
    <property type="component" value="Unassembled WGS sequence"/>
</dbReference>
<keyword evidence="3" id="KW-1185">Reference proteome</keyword>
<dbReference type="EMBL" id="FOHV01000011">
    <property type="protein sequence ID" value="SET19105.1"/>
    <property type="molecule type" value="Genomic_DNA"/>
</dbReference>
<evidence type="ECO:0000313" key="2">
    <source>
        <dbReference type="EMBL" id="SET19105.1"/>
    </source>
</evidence>